<sequence length="647" mass="72465">MDSSPGPSNIATAAHAHVPYEQKWIVLKPIIKQPYIDEGRTLTHVAELMKEEHGFEANEEQYKITSTWLYRFWLYAFKSAKHWGKGPREWDAESLGFTSSGPMTPEFLSNAPSPESAIGQSAQSFLESQVHSANGIAEPTSLCRPLIHGSFYPPRSEPTSPSTSPSPDIQATDLFDEATWEKWSTSLVEQPFEKVLLNGLASNSFSNIQTSSLPIALPKVAKGFEESGGAFTEEAICFGVMAANSKLVEEMTKKRIGSKMTSKSPLHLAMSYLNAKKSCCLTVQTLLMNNQARAWDENLLGYTPFESLMTSVIRSHTSTAPGIVDVRLRDEKKFPGDEADICGRWSADDSNVREILSSNTPWIPFSWKHKFCHSSVQTVCHCLQQLAGRLPDKNPLLNGLFVKACSTCGMRMRLRPLHTLVLTAWNLANNGTHDEDLFGIIAVLLCMLKNGADPCQTAPVSFSTLSSRLGDSEIPSECDHKELKPSEFAESLPYHANPSRPLHDTRSSCISWSEKITMGWLIFLAILQQSEKEWQSTEFPISGPCLGSLHHRSYFGRDSRLGILWVAVQLEFLVHRRLNESDPWLSPRVDMRKLQEDFVQEDFSYIDSLKRYMKPVCSCGVVFSESLNYPRADEIAYGAYRVLTRSF</sequence>
<keyword evidence="3" id="KW-1185">Reference proteome</keyword>
<reference evidence="2" key="1">
    <citation type="submission" date="2021-03" db="EMBL/GenBank/DDBJ databases">
        <title>Comparative genomics and phylogenomic investigation of the class Geoglossomycetes provide insights into ecological specialization and systematics.</title>
        <authorList>
            <person name="Melie T."/>
            <person name="Pirro S."/>
            <person name="Miller A.N."/>
            <person name="Quandt A."/>
        </authorList>
    </citation>
    <scope>NUCLEOTIDE SEQUENCE</scope>
    <source>
        <strain evidence="2">CAQ_001_2017</strain>
    </source>
</reference>
<dbReference type="EMBL" id="JAGHQM010000626">
    <property type="protein sequence ID" value="KAH0559327.1"/>
    <property type="molecule type" value="Genomic_DNA"/>
</dbReference>
<evidence type="ECO:0000313" key="3">
    <source>
        <dbReference type="Proteomes" id="UP000750711"/>
    </source>
</evidence>
<dbReference type="Proteomes" id="UP000750711">
    <property type="component" value="Unassembled WGS sequence"/>
</dbReference>
<dbReference type="AlphaFoldDB" id="A0A9P8LBW2"/>
<evidence type="ECO:0000313" key="2">
    <source>
        <dbReference type="EMBL" id="KAH0559327.1"/>
    </source>
</evidence>
<feature type="domain" description="Clr5" evidence="1">
    <location>
        <begin position="21"/>
        <end position="63"/>
    </location>
</feature>
<name>A0A9P8LBW2_9PEZI</name>
<organism evidence="2 3">
    <name type="scientific">Trichoglossum hirsutum</name>
    <dbReference type="NCBI Taxonomy" id="265104"/>
    <lineage>
        <taxon>Eukaryota</taxon>
        <taxon>Fungi</taxon>
        <taxon>Dikarya</taxon>
        <taxon>Ascomycota</taxon>
        <taxon>Pezizomycotina</taxon>
        <taxon>Geoglossomycetes</taxon>
        <taxon>Geoglossales</taxon>
        <taxon>Geoglossaceae</taxon>
        <taxon>Trichoglossum</taxon>
    </lineage>
</organism>
<accession>A0A9P8LBW2</accession>
<dbReference type="Pfam" id="PF14420">
    <property type="entry name" value="Clr5"/>
    <property type="match status" value="1"/>
</dbReference>
<dbReference type="InterPro" id="IPR025676">
    <property type="entry name" value="Clr5_dom"/>
</dbReference>
<gene>
    <name evidence="2" type="ORF">GP486_004158</name>
</gene>
<protein>
    <recommendedName>
        <fullName evidence="1">Clr5 domain-containing protein</fullName>
    </recommendedName>
</protein>
<evidence type="ECO:0000259" key="1">
    <source>
        <dbReference type="Pfam" id="PF14420"/>
    </source>
</evidence>
<proteinExistence type="predicted"/>
<comment type="caution">
    <text evidence="2">The sequence shown here is derived from an EMBL/GenBank/DDBJ whole genome shotgun (WGS) entry which is preliminary data.</text>
</comment>